<accession>A0ABQ5UM96</accession>
<name>A0ABQ5UM96_9HYPH</name>
<dbReference type="PANTHER" id="PTHR44013:SF1">
    <property type="entry name" value="ZINC-TYPE ALCOHOL DEHYDROGENASE-LIKE PROTEIN C16A3.02C"/>
    <property type="match status" value="1"/>
</dbReference>
<dbReference type="CDD" id="cd08267">
    <property type="entry name" value="MDR1"/>
    <property type="match status" value="1"/>
</dbReference>
<dbReference type="Proteomes" id="UP001161405">
    <property type="component" value="Unassembled WGS sequence"/>
</dbReference>
<dbReference type="InterPro" id="IPR052733">
    <property type="entry name" value="Chloroplast_QOR"/>
</dbReference>
<evidence type="ECO:0000313" key="2">
    <source>
        <dbReference type="EMBL" id="GLQ16257.1"/>
    </source>
</evidence>
<evidence type="ECO:0000259" key="1">
    <source>
        <dbReference type="SMART" id="SM00829"/>
    </source>
</evidence>
<protein>
    <submittedName>
        <fullName evidence="2">Alcohol dehydrogenase</fullName>
    </submittedName>
</protein>
<organism evidence="2 3">
    <name type="scientific">Maritalea porphyrae</name>
    <dbReference type="NCBI Taxonomy" id="880732"/>
    <lineage>
        <taxon>Bacteria</taxon>
        <taxon>Pseudomonadati</taxon>
        <taxon>Pseudomonadota</taxon>
        <taxon>Alphaproteobacteria</taxon>
        <taxon>Hyphomicrobiales</taxon>
        <taxon>Devosiaceae</taxon>
        <taxon>Maritalea</taxon>
    </lineage>
</organism>
<dbReference type="Gene3D" id="3.90.180.10">
    <property type="entry name" value="Medium-chain alcohol dehydrogenases, catalytic domain"/>
    <property type="match status" value="1"/>
</dbReference>
<dbReference type="SMART" id="SM00829">
    <property type="entry name" value="PKS_ER"/>
    <property type="match status" value="1"/>
</dbReference>
<dbReference type="Gene3D" id="3.40.50.720">
    <property type="entry name" value="NAD(P)-binding Rossmann-like Domain"/>
    <property type="match status" value="1"/>
</dbReference>
<proteinExistence type="predicted"/>
<dbReference type="Pfam" id="PF13602">
    <property type="entry name" value="ADH_zinc_N_2"/>
    <property type="match status" value="1"/>
</dbReference>
<evidence type="ECO:0000313" key="3">
    <source>
        <dbReference type="Proteomes" id="UP001161405"/>
    </source>
</evidence>
<sequence length="335" mass="36331">MTKQTMKALYQENFGGPEVLQLRDLPVPSPKENEVLIKVMSAHMGNGDQVARTGNSPWPLMKLPAKIMMGFFKPKLKIPGGEFSGIVEHVGAKVTKYKVGDRVFGFTDMQFGAHAQFVSLPETAPIALLPDDVSFDAGAAIGGSNAQTAMHFVRTAQIGSGTKVLINGASGGIGRVATQLAKALGAHVTGTCSAQNQDLVKKLGADETIDYRKTDFTKHGKKYDVIIDCAGFLPWHKVEPVLTPKGRHLLAMFGFSHLWKQKQTKGKGGKQQLCVLAPASDDKLAEIATRLADGSLKPIVSHTYPMNQAIDAAWAYENKVREGCIVIHPQEWNEQ</sequence>
<dbReference type="InterPro" id="IPR036291">
    <property type="entry name" value="NAD(P)-bd_dom_sf"/>
</dbReference>
<dbReference type="InterPro" id="IPR013154">
    <property type="entry name" value="ADH-like_N"/>
</dbReference>
<keyword evidence="3" id="KW-1185">Reference proteome</keyword>
<dbReference type="InterPro" id="IPR011032">
    <property type="entry name" value="GroES-like_sf"/>
</dbReference>
<feature type="domain" description="Enoyl reductase (ER)" evidence="1">
    <location>
        <begin position="15"/>
        <end position="327"/>
    </location>
</feature>
<dbReference type="PANTHER" id="PTHR44013">
    <property type="entry name" value="ZINC-TYPE ALCOHOL DEHYDROGENASE-LIKE PROTEIN C16A3.02C"/>
    <property type="match status" value="1"/>
</dbReference>
<comment type="caution">
    <text evidence="2">The sequence shown here is derived from an EMBL/GenBank/DDBJ whole genome shotgun (WGS) entry which is preliminary data.</text>
</comment>
<dbReference type="SUPFAM" id="SSF50129">
    <property type="entry name" value="GroES-like"/>
    <property type="match status" value="1"/>
</dbReference>
<dbReference type="EMBL" id="BSNI01000001">
    <property type="protein sequence ID" value="GLQ16257.1"/>
    <property type="molecule type" value="Genomic_DNA"/>
</dbReference>
<gene>
    <name evidence="2" type="ORF">GCM10007879_05060</name>
</gene>
<reference evidence="2" key="1">
    <citation type="journal article" date="2014" name="Int. J. Syst. Evol. Microbiol.">
        <title>Complete genome of a new Firmicutes species belonging to the dominant human colonic microbiota ('Ruminococcus bicirculans') reveals two chromosomes and a selective capacity to utilize plant glucans.</title>
        <authorList>
            <consortium name="NISC Comparative Sequencing Program"/>
            <person name="Wegmann U."/>
            <person name="Louis P."/>
            <person name="Goesmann A."/>
            <person name="Henrissat B."/>
            <person name="Duncan S.H."/>
            <person name="Flint H.J."/>
        </authorList>
    </citation>
    <scope>NUCLEOTIDE SEQUENCE</scope>
    <source>
        <strain evidence="2">NBRC 107169</strain>
    </source>
</reference>
<dbReference type="Pfam" id="PF08240">
    <property type="entry name" value="ADH_N"/>
    <property type="match status" value="1"/>
</dbReference>
<reference evidence="2" key="2">
    <citation type="submission" date="2023-01" db="EMBL/GenBank/DDBJ databases">
        <title>Draft genome sequence of Maritalea porphyrae strain NBRC 107169.</title>
        <authorList>
            <person name="Sun Q."/>
            <person name="Mori K."/>
        </authorList>
    </citation>
    <scope>NUCLEOTIDE SEQUENCE</scope>
    <source>
        <strain evidence="2">NBRC 107169</strain>
    </source>
</reference>
<dbReference type="InterPro" id="IPR020843">
    <property type="entry name" value="ER"/>
</dbReference>
<dbReference type="SUPFAM" id="SSF51735">
    <property type="entry name" value="NAD(P)-binding Rossmann-fold domains"/>
    <property type="match status" value="1"/>
</dbReference>
<dbReference type="RefSeq" id="WP_284361769.1">
    <property type="nucleotide sequence ID" value="NZ_BSNI01000001.1"/>
</dbReference>